<name>A0A8T0KUE1_PHAAN</name>
<gene>
    <name evidence="3" type="ORF">HKW66_Vig0186210</name>
</gene>
<dbReference type="Proteomes" id="UP000743370">
    <property type="component" value="Unassembled WGS sequence"/>
</dbReference>
<organism evidence="3 4">
    <name type="scientific">Phaseolus angularis</name>
    <name type="common">Azuki bean</name>
    <name type="synonym">Vigna angularis</name>
    <dbReference type="NCBI Taxonomy" id="3914"/>
    <lineage>
        <taxon>Eukaryota</taxon>
        <taxon>Viridiplantae</taxon>
        <taxon>Streptophyta</taxon>
        <taxon>Embryophyta</taxon>
        <taxon>Tracheophyta</taxon>
        <taxon>Spermatophyta</taxon>
        <taxon>Magnoliopsida</taxon>
        <taxon>eudicotyledons</taxon>
        <taxon>Gunneridae</taxon>
        <taxon>Pentapetalae</taxon>
        <taxon>rosids</taxon>
        <taxon>fabids</taxon>
        <taxon>Fabales</taxon>
        <taxon>Fabaceae</taxon>
        <taxon>Papilionoideae</taxon>
        <taxon>50 kb inversion clade</taxon>
        <taxon>NPAAA clade</taxon>
        <taxon>indigoferoid/millettioid clade</taxon>
        <taxon>Phaseoleae</taxon>
        <taxon>Vigna</taxon>
    </lineage>
</organism>
<comment type="caution">
    <text evidence="3">The sequence shown here is derived from an EMBL/GenBank/DDBJ whole genome shotgun (WGS) entry which is preliminary data.</text>
</comment>
<dbReference type="AlphaFoldDB" id="A0A8T0KUE1"/>
<dbReference type="PANTHER" id="PTHR47965:SF46">
    <property type="entry name" value="BASIC 7S GLOBULIN-LIKE"/>
    <property type="match status" value="1"/>
</dbReference>
<feature type="domain" description="Xylanase inhibitor N-terminal" evidence="2">
    <location>
        <begin position="56"/>
        <end position="105"/>
    </location>
</feature>
<dbReference type="InterPro" id="IPR021109">
    <property type="entry name" value="Peptidase_aspartic_dom_sf"/>
</dbReference>
<comment type="similarity">
    <text evidence="1">Belongs to the peptidase A1 family.</text>
</comment>
<dbReference type="Gene3D" id="2.40.70.10">
    <property type="entry name" value="Acid Proteases"/>
    <property type="match status" value="1"/>
</dbReference>
<evidence type="ECO:0000313" key="3">
    <source>
        <dbReference type="EMBL" id="KAG2403334.1"/>
    </source>
</evidence>
<evidence type="ECO:0000313" key="4">
    <source>
        <dbReference type="Proteomes" id="UP000743370"/>
    </source>
</evidence>
<dbReference type="GO" id="GO:0006508">
    <property type="term" value="P:proteolysis"/>
    <property type="evidence" value="ECO:0007669"/>
    <property type="project" value="InterPro"/>
</dbReference>
<dbReference type="SUPFAM" id="SSF50630">
    <property type="entry name" value="Acid proteases"/>
    <property type="match status" value="1"/>
</dbReference>
<accession>A0A8T0KUE1</accession>
<dbReference type="InterPro" id="IPR001461">
    <property type="entry name" value="Aspartic_peptidase_A1"/>
</dbReference>
<proteinExistence type="inferred from homology"/>
<dbReference type="EMBL" id="JABFOF010000003">
    <property type="protein sequence ID" value="KAG2403334.1"/>
    <property type="molecule type" value="Genomic_DNA"/>
</dbReference>
<protein>
    <recommendedName>
        <fullName evidence="2">Xylanase inhibitor N-terminal domain-containing protein</fullName>
    </recommendedName>
</protein>
<dbReference type="GO" id="GO:0004190">
    <property type="term" value="F:aspartic-type endopeptidase activity"/>
    <property type="evidence" value="ECO:0007669"/>
    <property type="project" value="InterPro"/>
</dbReference>
<sequence>MIRATYQTFITYIDTNKITKILIVIISFLFLFSLSNAHSPISFTIPMTKDAATLQYLTTLSYNTPLVPTKLVLDLGGSFLWLHCATRNTLSSSSLTTPHRTLQCFVAKTHKSPNFFLFGPIDQHHYQPFQVFSKNSITDPVAYEFEILKSLTFTQLVTGFPSLNYFINVSSAKINDKGCPWTPQSSTSKRGLQVGSSMPVIELVM</sequence>
<reference evidence="3 4" key="1">
    <citation type="submission" date="2020-05" db="EMBL/GenBank/DDBJ databases">
        <title>Vigna angularis (adzuki bean) Var. LongXiaoDou No. 4 denovo assembly.</title>
        <authorList>
            <person name="Xiang H."/>
        </authorList>
    </citation>
    <scope>NUCLEOTIDE SEQUENCE [LARGE SCALE GENOMIC DNA]</scope>
    <source>
        <tissue evidence="3">Leaf</tissue>
    </source>
</reference>
<evidence type="ECO:0000256" key="1">
    <source>
        <dbReference type="ARBA" id="ARBA00007447"/>
    </source>
</evidence>
<dbReference type="PANTHER" id="PTHR47965">
    <property type="entry name" value="ASPARTYL PROTEASE-RELATED"/>
    <property type="match status" value="1"/>
</dbReference>
<dbReference type="Pfam" id="PF14543">
    <property type="entry name" value="TAXi_N"/>
    <property type="match status" value="1"/>
</dbReference>
<evidence type="ECO:0000259" key="2">
    <source>
        <dbReference type="Pfam" id="PF14543"/>
    </source>
</evidence>
<dbReference type="InterPro" id="IPR032861">
    <property type="entry name" value="TAXi_N"/>
</dbReference>